<proteinExistence type="predicted"/>
<dbReference type="Proteomes" id="UP000197269">
    <property type="component" value="Unassembled WGS sequence"/>
</dbReference>
<dbReference type="AlphaFoldDB" id="A0A2D0AAH1"/>
<evidence type="ECO:0000313" key="2">
    <source>
        <dbReference type="Proteomes" id="UP000197269"/>
    </source>
</evidence>
<dbReference type="RefSeq" id="WP_088396725.1">
    <property type="nucleotide sequence ID" value="NZ_MXPU01000023.1"/>
</dbReference>
<sequence>MSFERAHGLLEEIRNLRAAMGAGVTPSPTMLHPLWLLQRLLVKEITRAERKIRRIKSILRLTAEHDGSDRSISLMTQVEAYRHLTYIWRSFGDAVAFLFMDKFALRQAFYNTHNTNAKQDAGFLSGKAGFVGEWEEVEKWLRQGIPALLADLTNTIRHGDVCLMVGPDPVLIEVKLGELDTRGRQQRDSIRQLMEFFENDEIPNLRGLGKIYRTAHHSPELCYAHVMEDTIIAAARTGAAFKSPERGLWYVAIADGAVDLKATIHGFSLGHPIVYPLNEVKTNRSWAPYSPLILSIRDRESSYRFMWGDIIVFVIYDLDELVAAAASRGLKTTLFSREEDSVFELIEPITGKNIRLAWQLFDRLALEFTSPGWLLEITVERLNSQGVPSAASSERNTRTGKSAVF</sequence>
<reference evidence="1 2" key="1">
    <citation type="submission" date="2017-03" db="EMBL/GenBank/DDBJ databases">
        <title>Genome of strain Rhizobium sp. CNPSo 668.</title>
        <authorList>
            <person name="Ribeiro R."/>
        </authorList>
    </citation>
    <scope>NUCLEOTIDE SEQUENCE [LARGE SCALE GENOMIC DNA]</scope>
    <source>
        <strain evidence="1 2">CNPSo 668</strain>
    </source>
</reference>
<protein>
    <submittedName>
        <fullName evidence="1">Uncharacterized protein</fullName>
    </submittedName>
</protein>
<name>A0A2D0AAH1_9HYPH</name>
<accession>A0A2D0AAH1</accession>
<gene>
    <name evidence="1" type="ORF">B5E41_26505</name>
</gene>
<comment type="caution">
    <text evidence="1">The sequence shown here is derived from an EMBL/GenBank/DDBJ whole genome shotgun (WGS) entry which is preliminary data.</text>
</comment>
<evidence type="ECO:0000313" key="1">
    <source>
        <dbReference type="EMBL" id="OWO91547.1"/>
    </source>
</evidence>
<dbReference type="EMBL" id="MXPU01000023">
    <property type="protein sequence ID" value="OWO91547.1"/>
    <property type="molecule type" value="Genomic_DNA"/>
</dbReference>
<organism evidence="1 2">
    <name type="scientific">Rhizobium esperanzae</name>
    <dbReference type="NCBI Taxonomy" id="1967781"/>
    <lineage>
        <taxon>Bacteria</taxon>
        <taxon>Pseudomonadati</taxon>
        <taxon>Pseudomonadota</taxon>
        <taxon>Alphaproteobacteria</taxon>
        <taxon>Hyphomicrobiales</taxon>
        <taxon>Rhizobiaceae</taxon>
        <taxon>Rhizobium/Agrobacterium group</taxon>
        <taxon>Rhizobium</taxon>
    </lineage>
</organism>